<accession>A0A427AND2</accession>
<protein>
    <submittedName>
        <fullName evidence="2">Uncharacterized protein</fullName>
    </submittedName>
</protein>
<evidence type="ECO:0000256" key="1">
    <source>
        <dbReference type="SAM" id="MobiDB-lite"/>
    </source>
</evidence>
<comment type="caution">
    <text evidence="2">The sequence shown here is derived from an EMBL/GenBank/DDBJ whole genome shotgun (WGS) entry which is preliminary data.</text>
</comment>
<feature type="region of interest" description="Disordered" evidence="1">
    <location>
        <begin position="155"/>
        <end position="179"/>
    </location>
</feature>
<evidence type="ECO:0000313" key="3">
    <source>
        <dbReference type="Proteomes" id="UP000287651"/>
    </source>
</evidence>
<dbReference type="AlphaFoldDB" id="A0A427AND2"/>
<name>A0A427AND2_ENSVE</name>
<reference evidence="2 3" key="1">
    <citation type="journal article" date="2014" name="Agronomy (Basel)">
        <title>A Draft Genome Sequence for Ensete ventricosum, the Drought-Tolerant Tree Against Hunger.</title>
        <authorList>
            <person name="Harrison J."/>
            <person name="Moore K.A."/>
            <person name="Paszkiewicz K."/>
            <person name="Jones T."/>
            <person name="Grant M."/>
            <person name="Ambacheew D."/>
            <person name="Muzemil S."/>
            <person name="Studholme D.J."/>
        </authorList>
    </citation>
    <scope>NUCLEOTIDE SEQUENCE [LARGE SCALE GENOMIC DNA]</scope>
</reference>
<gene>
    <name evidence="2" type="ORF">B296_00008256</name>
</gene>
<dbReference type="EMBL" id="AMZH03001856">
    <property type="protein sequence ID" value="RRT77728.1"/>
    <property type="molecule type" value="Genomic_DNA"/>
</dbReference>
<organism evidence="2 3">
    <name type="scientific">Ensete ventricosum</name>
    <name type="common">Abyssinian banana</name>
    <name type="synonym">Musa ensete</name>
    <dbReference type="NCBI Taxonomy" id="4639"/>
    <lineage>
        <taxon>Eukaryota</taxon>
        <taxon>Viridiplantae</taxon>
        <taxon>Streptophyta</taxon>
        <taxon>Embryophyta</taxon>
        <taxon>Tracheophyta</taxon>
        <taxon>Spermatophyta</taxon>
        <taxon>Magnoliopsida</taxon>
        <taxon>Liliopsida</taxon>
        <taxon>Zingiberales</taxon>
        <taxon>Musaceae</taxon>
        <taxon>Ensete</taxon>
    </lineage>
</organism>
<dbReference type="Proteomes" id="UP000287651">
    <property type="component" value="Unassembled WGS sequence"/>
</dbReference>
<sequence length="295" mass="33505">MPPQDRAPVQDANLEPMSMNLKEGSHSVVNRGESLTTIDFSGDVNLAEKEGAGMAGRGCPTWDRHIRMDEAKVVVGQRKRVWRSRTWRSGSGGLMYRTRAHNKGKEGEADCRGRNHRCCRLEEEEVKSNNYQRKPERGRGVWQWVRVRRRKPKMISLTGEEEADGEEGTSRTSDRGAMTPLVRDCNRGRRCDYVAAVEEAGTSTFGVVEAIVDVVLKPMTMNLKEGSRYVVNRDEDLMTVDFDGDVSLDEKEVIVLSIAWLWRKTGRWQWLGATATVEDSTGSDERLMEEKVRRK</sequence>
<proteinExistence type="predicted"/>
<evidence type="ECO:0000313" key="2">
    <source>
        <dbReference type="EMBL" id="RRT77728.1"/>
    </source>
</evidence>